<evidence type="ECO:0000313" key="9">
    <source>
        <dbReference type="EMBL" id="TNN11867.1"/>
    </source>
</evidence>
<protein>
    <submittedName>
        <fullName evidence="9">Putative homeodomain transcription factor 2</fullName>
    </submittedName>
</protein>
<dbReference type="Pfam" id="PF12129">
    <property type="entry name" value="PHTF1-2_N"/>
    <property type="match status" value="1"/>
</dbReference>
<feature type="compositionally biased region" description="Polar residues" evidence="6">
    <location>
        <begin position="993"/>
        <end position="1021"/>
    </location>
</feature>
<keyword evidence="4 7" id="KW-0472">Membrane</keyword>
<feature type="compositionally biased region" description="Polar residues" evidence="6">
    <location>
        <begin position="383"/>
        <end position="392"/>
    </location>
</feature>
<organism evidence="9 10">
    <name type="scientific">Schistosoma japonicum</name>
    <name type="common">Blood fluke</name>
    <dbReference type="NCBI Taxonomy" id="6182"/>
    <lineage>
        <taxon>Eukaryota</taxon>
        <taxon>Metazoa</taxon>
        <taxon>Spiralia</taxon>
        <taxon>Lophotrochozoa</taxon>
        <taxon>Platyhelminthes</taxon>
        <taxon>Trematoda</taxon>
        <taxon>Digenea</taxon>
        <taxon>Strigeidida</taxon>
        <taxon>Schistosomatoidea</taxon>
        <taxon>Schistosomatidae</taxon>
        <taxon>Schistosoma</taxon>
    </lineage>
</organism>
<accession>A0A4Z2D5V7</accession>
<keyword evidence="10" id="KW-1185">Reference proteome</keyword>
<evidence type="ECO:0000259" key="8">
    <source>
        <dbReference type="Pfam" id="PF12129"/>
    </source>
</evidence>
<dbReference type="EMBL" id="SKCS01000282">
    <property type="protein sequence ID" value="TNN11867.1"/>
    <property type="molecule type" value="Genomic_DNA"/>
</dbReference>
<dbReference type="GO" id="GO:0016020">
    <property type="term" value="C:membrane"/>
    <property type="evidence" value="ECO:0007669"/>
    <property type="project" value="UniProtKB-SubCell"/>
</dbReference>
<keyword evidence="2 7" id="KW-0812">Transmembrane</keyword>
<feature type="transmembrane region" description="Helical" evidence="7">
    <location>
        <begin position="96"/>
        <end position="119"/>
    </location>
</feature>
<feature type="domain" description="PHTF1/2 N-terminal" evidence="8">
    <location>
        <begin position="9"/>
        <end position="152"/>
    </location>
</feature>
<dbReference type="OrthoDB" id="10066656at2759"/>
<dbReference type="STRING" id="6182.A0A4Z2D5V7"/>
<dbReference type="InterPro" id="IPR039775">
    <property type="entry name" value="PHTF1/2"/>
</dbReference>
<evidence type="ECO:0000256" key="2">
    <source>
        <dbReference type="ARBA" id="ARBA00022692"/>
    </source>
</evidence>
<evidence type="ECO:0000313" key="10">
    <source>
        <dbReference type="Proteomes" id="UP000311919"/>
    </source>
</evidence>
<feature type="transmembrane region" description="Helical" evidence="7">
    <location>
        <begin position="1273"/>
        <end position="1294"/>
    </location>
</feature>
<dbReference type="GO" id="GO:0005783">
    <property type="term" value="C:endoplasmic reticulum"/>
    <property type="evidence" value="ECO:0007669"/>
    <property type="project" value="InterPro"/>
</dbReference>
<feature type="transmembrane region" description="Helical" evidence="7">
    <location>
        <begin position="1345"/>
        <end position="1368"/>
    </location>
</feature>
<name>A0A4Z2D5V7_SCHJA</name>
<dbReference type="InterPro" id="IPR021980">
    <property type="entry name" value="PHTF1/2_N"/>
</dbReference>
<dbReference type="PANTHER" id="PTHR12680">
    <property type="entry name" value="PUTATIVE HOMEODOMAIN TRANSCRIPTION FACTOR PHTF"/>
    <property type="match status" value="1"/>
</dbReference>
<feature type="region of interest" description="Disordered" evidence="6">
    <location>
        <begin position="383"/>
        <end position="406"/>
    </location>
</feature>
<proteinExistence type="predicted"/>
<gene>
    <name evidence="9" type="ORF">EWB00_004337</name>
</gene>
<evidence type="ECO:0000256" key="7">
    <source>
        <dbReference type="SAM" id="Phobius"/>
    </source>
</evidence>
<comment type="subcellular location">
    <subcellularLocation>
        <location evidence="1">Membrane</location>
        <topology evidence="1">Multi-pass membrane protein</topology>
    </subcellularLocation>
</comment>
<keyword evidence="9" id="KW-0371">Homeobox</keyword>
<feature type="region of interest" description="Disordered" evidence="6">
    <location>
        <begin position="990"/>
        <end position="1028"/>
    </location>
</feature>
<evidence type="ECO:0000256" key="1">
    <source>
        <dbReference type="ARBA" id="ARBA00004141"/>
    </source>
</evidence>
<keyword evidence="3 7" id="KW-1133">Transmembrane helix</keyword>
<feature type="transmembrane region" description="Helical" evidence="7">
    <location>
        <begin position="1209"/>
        <end position="1227"/>
    </location>
</feature>
<evidence type="ECO:0000256" key="6">
    <source>
        <dbReference type="SAM" id="MobiDB-lite"/>
    </source>
</evidence>
<dbReference type="PANTHER" id="PTHR12680:SF6">
    <property type="entry name" value="PROTEIN PHTF"/>
    <property type="match status" value="1"/>
</dbReference>
<reference evidence="9 10" key="1">
    <citation type="submission" date="2019-03" db="EMBL/GenBank/DDBJ databases">
        <title>An improved genome assembly of the fluke Schistosoma japonicum.</title>
        <authorList>
            <person name="Hu W."/>
            <person name="Luo F."/>
            <person name="Yin M."/>
            <person name="Mo X."/>
            <person name="Sun C."/>
            <person name="Wu Q."/>
            <person name="Zhu B."/>
            <person name="Xiang M."/>
            <person name="Wang J."/>
            <person name="Wang Y."/>
            <person name="Zhang T."/>
            <person name="Xu B."/>
            <person name="Zheng H."/>
            <person name="Feng Z."/>
        </authorList>
    </citation>
    <scope>NUCLEOTIDE SEQUENCE [LARGE SCALE GENOMIC DNA]</scope>
    <source>
        <strain evidence="9">HuSjv2</strain>
        <tissue evidence="9">Worms</tissue>
    </source>
</reference>
<keyword evidence="5" id="KW-0325">Glycoprotein</keyword>
<dbReference type="GO" id="GO:0003677">
    <property type="term" value="F:DNA binding"/>
    <property type="evidence" value="ECO:0007669"/>
    <property type="project" value="UniProtKB-KW"/>
</dbReference>
<feature type="transmembrane region" description="Helical" evidence="7">
    <location>
        <begin position="1429"/>
        <end position="1449"/>
    </location>
</feature>
<comment type="caution">
    <text evidence="9">The sequence shown here is derived from an EMBL/GenBank/DDBJ whole genome shotgun (WGS) entry which is preliminary data.</text>
</comment>
<evidence type="ECO:0000256" key="3">
    <source>
        <dbReference type="ARBA" id="ARBA00022989"/>
    </source>
</evidence>
<evidence type="ECO:0000256" key="4">
    <source>
        <dbReference type="ARBA" id="ARBA00023136"/>
    </source>
</evidence>
<sequence>MLNFEFYAKRFQLKLSNYDKHPWEHGIEQRILQGIDQHAARDGKPRAGLIDVDVIRGSVFAKAKPGHGWMSALRWGLLRVAFAPFYWNYWRGHTSFRVAVYMMVHFFLQFLQVVFFLMTDPRTSSSSQDDVLLPCLLAICLGILHAHITAPHSKTGICSSFIDNPTTAQSFKDINNHNLNSNCCSYNSDALVNNKYGNTHAVINRHNECDYSSWLPVQSITSEQRRFPNNIYSMSHQSINVSNFNKEQIHNTTEQFENSNALSNDCLECYNSPHLMNENCAKIQKNIHWRPSEMKPKRPSISSYKFLKTHLDSNYQDDYSTLYGCPGDATRHELNVSDFMNGTDGGYTSCILDEECGRTKHLHNSQVLEHRPRVVRRRRRLNSYNTKHSNSGRGHDADVEESEGEHVTIPVKKDVSESGHSDQCISLHIVNDLNPNYVPQSRLEESIDRVGSFDFHSASCNSDINHNSTVLPREKQASEFPSNCSSLHNPAKLSETLDKDFSGTMKSSSGGDISKRQSASDSSILFKTNQFTESEGFMPHISHISSLSSSLDSVTESSYLVFRRSLSMSFLEKRKKNIIMCGYSNSGGKILKKSFSDGLLSCSGGYDSSKYHLFDNNDNGLHYVALKSSSQQKRNFQSVYSDSNDQDREVVKLSSSSPRGHLTNEMASCRKISFSSHSSAAVESSTNSARSFSSVRKFPKNNRHIFELESVHDIGAELTANPKCCRSSADQVLDKKTHSSYIDVPKSHLTEDINSSVQPVELSKEFQKLNGLNEKCNVQLNNCEFKNKSYDCINKYDDTITVFNKQRAKYLRLFLQRASNLQQPRTFTNPSHTDTDIIESESVILNNKRLNGNLKNSGKYIPLPADVDINFKSFNQRSSSSNFANIGCLKSTAKKAFYNWSEANSLFGNINNWSTTTATTTTDIANSQGSFRVPRRNMNQYINPIGGFSRDAYSHPHYFSKDESHDTNMNTRGQTASETEYFDRINSDLGSDIDSSSCPDEVESPSQHPCNNELQNWQHSNPKPEVNVNPREEFQTVDTNQVSMQPGYHSRISKHYCPKCSSRINVFPSPPTDSGQFNSFEDFKRVENSNHQKSAEPHKSYESLQTVNASENNECVSSVHEEVLHSVNVEVKEKQFDSQTTKENFRKIHIKSHLRSESHSHENLLTSKTDTVRCYMWAGEKFSKFNLSMLDIGKSVIYAVERQSISTDYIIFACIATFALPFISVIFHSTNSSIIEVDNYNNSQYHSPSITEDGKAFLVDYSTNQTFTINNSVFGNSVIGLYLHALLSLFHHILLTVTTKLYTLLIDTNIQASYCSRPYCIIFRNIISGQFLVDWFSKPDIQGRLVILIGFILRFNVYGTVFFLLCIAERTFQERLLYAKYFFSLTSGRRALKYRVPQFRLNKVGHIKCWLMLRSYLKKRGPQRSVEHIMTIAFYIVFTLGLSLCAQLLSKSRTCVFAHLTNWDILGLSFGIIVFLYRFILLGAKITKKYRNFSVLITEQINLYLSMESKPHKKEDLMLTFQVLRLVEGLLKEVDGPFRVCGWTLNPLVYNIFKLVLLSCVSTLLSESLGFKLKLYKLKLNPSNW</sequence>
<keyword evidence="9" id="KW-0238">DNA-binding</keyword>
<feature type="transmembrane region" description="Helical" evidence="7">
    <location>
        <begin position="1461"/>
        <end position="1481"/>
    </location>
</feature>
<dbReference type="Proteomes" id="UP000311919">
    <property type="component" value="Unassembled WGS sequence"/>
</dbReference>
<evidence type="ECO:0000256" key="5">
    <source>
        <dbReference type="ARBA" id="ARBA00023180"/>
    </source>
</evidence>